<dbReference type="PROSITE" id="PS50850">
    <property type="entry name" value="MFS"/>
    <property type="match status" value="1"/>
</dbReference>
<sequence length="506" mass="54757">MIFVIHFFKKGLAQVASIDKDSITETVPQRGFFGHPRGLFTLFFTEFWERFSYYGMRAILLYYLYTEVAHGGLGFDKTTAVAIMSIYGSLVYMSSVIGGWLADRVFGTANTVFYGGILIMFGHIALAFPGSTAAFFTSMALIIIGTGLLKPNVSSVVGDLYTKEDERRDSGFSIFYMGINLGGLLAPLIVGTLGQKYNYHLGFGCAAAGMFLGLIVFALTRKKYLGKAGSNVPNPISKSSVIGTGIGVVIAAAVIIVLIQTGWLTIQRVIDTVSILGIVIPVIYFIVMFTSKKATKTEKSRLAAYVPLFVAAAMFWAIQEQGATILALYADQRTRLSFAGMHLESSWFQSLNPLFIVIFAPVFAWIWMKLGKRQPSTPIKFAIGIILAGLSFLVMVLPVMGGSGELVSPLWLVLSFLLVVLGELCLSPVGLSVTTKLAPAAFSAQTMSMWFLTNACGQALNAKVVGLFDKISEAAYFGSIGLVSIILGIILILLSPVIKRAMKGVQ</sequence>
<dbReference type="PANTHER" id="PTHR23517">
    <property type="entry name" value="RESISTANCE PROTEIN MDTM, PUTATIVE-RELATED-RELATED"/>
    <property type="match status" value="1"/>
</dbReference>
<comment type="similarity">
    <text evidence="2 8">Belongs to the major facilitator superfamily. Proton-dependent oligopeptide transporter (POT/PTR) (TC 2.A.17) family.</text>
</comment>
<feature type="transmembrane region" description="Helical" evidence="9">
    <location>
        <begin position="174"/>
        <end position="193"/>
    </location>
</feature>
<dbReference type="GO" id="GO:0035443">
    <property type="term" value="P:tripeptide transmembrane transport"/>
    <property type="evidence" value="ECO:0007669"/>
    <property type="project" value="UniProtKB-ARBA"/>
</dbReference>
<reference evidence="11" key="1">
    <citation type="submission" date="2019-02" db="EMBL/GenBank/DDBJ databases">
        <title>Surfactin genes in AB2.0 and TSBSO3.8 strains.</title>
        <authorList>
            <person name="Seldin L."/>
        </authorList>
    </citation>
    <scope>NUCLEOTIDE SEQUENCE</scope>
    <source>
        <strain evidence="11">TSBSO3.8</strain>
    </source>
</reference>
<dbReference type="CDD" id="cd17346">
    <property type="entry name" value="MFS_DtpA_like"/>
    <property type="match status" value="1"/>
</dbReference>
<dbReference type="InterPro" id="IPR000109">
    <property type="entry name" value="POT_fam"/>
</dbReference>
<evidence type="ECO:0000256" key="7">
    <source>
        <dbReference type="ARBA" id="ARBA00023136"/>
    </source>
</evidence>
<dbReference type="PROSITE" id="PS01022">
    <property type="entry name" value="PTR2_1"/>
    <property type="match status" value="1"/>
</dbReference>
<feature type="domain" description="Major facilitator superfamily (MFS) profile" evidence="10">
    <location>
        <begin position="38"/>
        <end position="499"/>
    </location>
</feature>
<feature type="transmembrane region" description="Helical" evidence="9">
    <location>
        <begin position="474"/>
        <end position="494"/>
    </location>
</feature>
<dbReference type="InterPro" id="IPR020846">
    <property type="entry name" value="MFS_dom"/>
</dbReference>
<proteinExistence type="inferred from homology"/>
<evidence type="ECO:0000256" key="4">
    <source>
        <dbReference type="ARBA" id="ARBA00022475"/>
    </source>
</evidence>
<dbReference type="SUPFAM" id="SSF103473">
    <property type="entry name" value="MFS general substrate transporter"/>
    <property type="match status" value="2"/>
</dbReference>
<dbReference type="GO" id="GO:0005886">
    <property type="term" value="C:plasma membrane"/>
    <property type="evidence" value="ECO:0007669"/>
    <property type="project" value="UniProtKB-SubCell"/>
</dbReference>
<dbReference type="InterPro" id="IPR018456">
    <property type="entry name" value="PTR2_symporter_CS"/>
</dbReference>
<keyword evidence="4" id="KW-1003">Cell membrane</keyword>
<dbReference type="GO" id="GO:0015333">
    <property type="term" value="F:peptide:proton symporter activity"/>
    <property type="evidence" value="ECO:0007669"/>
    <property type="project" value="UniProtKB-ARBA"/>
</dbReference>
<name>A0A5P6A6C8_BACAM</name>
<evidence type="ECO:0000256" key="8">
    <source>
        <dbReference type="RuleBase" id="RU003755"/>
    </source>
</evidence>
<evidence type="ECO:0000256" key="6">
    <source>
        <dbReference type="ARBA" id="ARBA00022989"/>
    </source>
</evidence>
<dbReference type="GO" id="GO:0042937">
    <property type="term" value="F:tripeptide transmembrane transporter activity"/>
    <property type="evidence" value="ECO:0007669"/>
    <property type="project" value="UniProtKB-ARBA"/>
</dbReference>
<dbReference type="PANTHER" id="PTHR23517:SF15">
    <property type="entry name" value="PROTON-DEPENDENT OLIGOPEPTIDE FAMILY TRANSPORT PROTEIN"/>
    <property type="match status" value="1"/>
</dbReference>
<keyword evidence="7 9" id="KW-0472">Membrane</keyword>
<feature type="transmembrane region" description="Helical" evidence="9">
    <location>
        <begin position="47"/>
        <end position="65"/>
    </location>
</feature>
<dbReference type="EMBL" id="MK570509">
    <property type="protein sequence ID" value="QFG70510.1"/>
    <property type="molecule type" value="Genomic_DNA"/>
</dbReference>
<evidence type="ECO:0000256" key="1">
    <source>
        <dbReference type="ARBA" id="ARBA00004651"/>
    </source>
</evidence>
<evidence type="ECO:0000256" key="9">
    <source>
        <dbReference type="SAM" id="Phobius"/>
    </source>
</evidence>
<feature type="transmembrane region" description="Helical" evidence="9">
    <location>
        <begin position="406"/>
        <end position="426"/>
    </location>
</feature>
<evidence type="ECO:0000256" key="2">
    <source>
        <dbReference type="ARBA" id="ARBA00005982"/>
    </source>
</evidence>
<dbReference type="PROSITE" id="PS01023">
    <property type="entry name" value="PTR2_2"/>
    <property type="match status" value="1"/>
</dbReference>
<gene>
    <name evidence="12" type="ORF">H2O1_2790</name>
    <name evidence="11" type="ORF">TSBSO38_1709</name>
</gene>
<feature type="transmembrane region" description="Helical" evidence="9">
    <location>
        <begin position="447"/>
        <end position="468"/>
    </location>
</feature>
<keyword evidence="6 9" id="KW-1133">Transmembrane helix</keyword>
<reference evidence="12" key="2">
    <citation type="submission" date="2019-02" db="EMBL/GenBank/DDBJ databases">
        <title>Surfactin genes in H2O-1 strain.</title>
        <authorList>
            <person name="Seldin L."/>
        </authorList>
    </citation>
    <scope>NUCLEOTIDE SEQUENCE</scope>
    <source>
        <strain evidence="12">H2O-1</strain>
    </source>
</reference>
<feature type="transmembrane region" description="Helical" evidence="9">
    <location>
        <begin position="199"/>
        <end position="220"/>
    </location>
</feature>
<dbReference type="GO" id="GO:0071916">
    <property type="term" value="F:dipeptide transmembrane transporter activity"/>
    <property type="evidence" value="ECO:0007669"/>
    <property type="project" value="UniProtKB-ARBA"/>
</dbReference>
<protein>
    <submittedName>
        <fullName evidence="12">Di-tripeptide/cation symporter DtpT</fullName>
    </submittedName>
</protein>
<feature type="transmembrane region" description="Helical" evidence="9">
    <location>
        <begin position="302"/>
        <end position="319"/>
    </location>
</feature>
<keyword evidence="3 8" id="KW-0813">Transport</keyword>
<dbReference type="AlphaFoldDB" id="A0A5P6A6C8"/>
<keyword evidence="5 8" id="KW-0812">Transmembrane</keyword>
<feature type="transmembrane region" description="Helical" evidence="9">
    <location>
        <begin position="80"/>
        <end position="102"/>
    </location>
</feature>
<comment type="subcellular location">
    <subcellularLocation>
        <location evidence="1">Cell membrane</location>
        <topology evidence="1">Multi-pass membrane protein</topology>
    </subcellularLocation>
    <subcellularLocation>
        <location evidence="8">Membrane</location>
        <topology evidence="8">Multi-pass membrane protein</topology>
    </subcellularLocation>
</comment>
<feature type="transmembrane region" description="Helical" evidence="9">
    <location>
        <begin position="379"/>
        <end position="400"/>
    </location>
</feature>
<feature type="transmembrane region" description="Helical" evidence="9">
    <location>
        <begin position="241"/>
        <end position="263"/>
    </location>
</feature>
<evidence type="ECO:0000313" key="12">
    <source>
        <dbReference type="EMBL" id="QFG70510.1"/>
    </source>
</evidence>
<dbReference type="InterPro" id="IPR036259">
    <property type="entry name" value="MFS_trans_sf"/>
</dbReference>
<evidence type="ECO:0000256" key="3">
    <source>
        <dbReference type="ARBA" id="ARBA00022448"/>
    </source>
</evidence>
<dbReference type="InterPro" id="IPR005279">
    <property type="entry name" value="Dipep/tripep_permease"/>
</dbReference>
<accession>A0A5P6A6C8</accession>
<dbReference type="Gene3D" id="1.20.1250.20">
    <property type="entry name" value="MFS general substrate transporter like domains"/>
    <property type="match status" value="1"/>
</dbReference>
<evidence type="ECO:0000259" key="10">
    <source>
        <dbReference type="PROSITE" id="PS50850"/>
    </source>
</evidence>
<feature type="transmembrane region" description="Helical" evidence="9">
    <location>
        <begin position="109"/>
        <end position="128"/>
    </location>
</feature>
<evidence type="ECO:0000313" key="11">
    <source>
        <dbReference type="EMBL" id="QFG70467.1"/>
    </source>
</evidence>
<evidence type="ECO:0000256" key="5">
    <source>
        <dbReference type="ARBA" id="ARBA00022692"/>
    </source>
</evidence>
<dbReference type="EMBL" id="MK570508">
    <property type="protein sequence ID" value="QFG70467.1"/>
    <property type="molecule type" value="Genomic_DNA"/>
</dbReference>
<dbReference type="FunFam" id="1.20.1250.20:FF:000017">
    <property type="entry name" value="Dipeptide and tripeptide permease A"/>
    <property type="match status" value="1"/>
</dbReference>
<feature type="transmembrane region" description="Helical" evidence="9">
    <location>
        <begin position="269"/>
        <end position="290"/>
    </location>
</feature>
<dbReference type="Pfam" id="PF00854">
    <property type="entry name" value="PTR2"/>
    <property type="match status" value="1"/>
</dbReference>
<dbReference type="NCBIfam" id="TIGR00924">
    <property type="entry name" value="yjdL_sub1_fam"/>
    <property type="match status" value="1"/>
</dbReference>
<dbReference type="InterPro" id="IPR050171">
    <property type="entry name" value="MFS_Transporters"/>
</dbReference>
<feature type="transmembrane region" description="Helical" evidence="9">
    <location>
        <begin position="134"/>
        <end position="153"/>
    </location>
</feature>
<feature type="transmembrane region" description="Helical" evidence="9">
    <location>
        <begin position="347"/>
        <end position="367"/>
    </location>
</feature>
<organism evidence="12">
    <name type="scientific">Bacillus amyloliquefaciens</name>
    <name type="common">Bacillus velezensis</name>
    <dbReference type="NCBI Taxonomy" id="1390"/>
    <lineage>
        <taxon>Bacteria</taxon>
        <taxon>Bacillati</taxon>
        <taxon>Bacillota</taxon>
        <taxon>Bacilli</taxon>
        <taxon>Bacillales</taxon>
        <taxon>Bacillaceae</taxon>
        <taxon>Bacillus</taxon>
        <taxon>Bacillus amyloliquefaciens group</taxon>
    </lineage>
</organism>